<evidence type="ECO:0000256" key="2">
    <source>
        <dbReference type="SAM" id="MobiDB-lite"/>
    </source>
</evidence>
<evidence type="ECO:0000256" key="1">
    <source>
        <dbReference type="PROSITE-ProRule" id="PRU00339"/>
    </source>
</evidence>
<evidence type="ECO:0008006" key="6">
    <source>
        <dbReference type="Google" id="ProtNLM"/>
    </source>
</evidence>
<dbReference type="Proteomes" id="UP000824140">
    <property type="component" value="Unassembled WGS sequence"/>
</dbReference>
<gene>
    <name evidence="4" type="ORF">IAA84_04590</name>
</gene>
<sequence length="384" mass="41193">MICKQCGGTIPEGGKFCPECGTPVTLKAAALKKPPARGAHTARPLADNPFQPRPAHRKPPAPATSAPEKEQEAVDIEDIEGAEEVAVETSHPIPEAPRPRPRKPVREAPATSGAEPDEDAGLENGAEERTRPVTATPRKKRPRPATPSAEGEEASPRRARPEPEQAADKTRAKAPPESEPPEKMGVGRAAIAPAPPPSRKVNTMVPKRLSPEELEMDEFFGSSDEDLESDGQPSFWERNLRSVITIGLLAATVLVLVCLLTFSSFGKVFLAGLNITKDAHAYKLLGDQLTQNGQTKSASEAYHQAVIYDPDNYDYAMLCAQAYSDLHDTEKAAQAAQLAISLEPNARAPYDLLKELFPASARPANIADILADGATRFGDPSLAQ</sequence>
<reference evidence="4" key="1">
    <citation type="submission" date="2020-10" db="EMBL/GenBank/DDBJ databases">
        <authorList>
            <person name="Gilroy R."/>
        </authorList>
    </citation>
    <scope>NUCLEOTIDE SEQUENCE</scope>
    <source>
        <strain evidence="4">13766</strain>
    </source>
</reference>
<dbReference type="AlphaFoldDB" id="A0A9D1K641"/>
<evidence type="ECO:0000313" key="5">
    <source>
        <dbReference type="Proteomes" id="UP000824140"/>
    </source>
</evidence>
<comment type="caution">
    <text evidence="4">The sequence shown here is derived from an EMBL/GenBank/DDBJ whole genome shotgun (WGS) entry which is preliminary data.</text>
</comment>
<organism evidence="4 5">
    <name type="scientific">Candidatus Alectryocaccomicrobium excrementavium</name>
    <dbReference type="NCBI Taxonomy" id="2840668"/>
    <lineage>
        <taxon>Bacteria</taxon>
        <taxon>Bacillati</taxon>
        <taxon>Bacillota</taxon>
        <taxon>Clostridia</taxon>
        <taxon>Candidatus Alectryocaccomicrobium</taxon>
    </lineage>
</organism>
<dbReference type="SUPFAM" id="SSF48452">
    <property type="entry name" value="TPR-like"/>
    <property type="match status" value="1"/>
</dbReference>
<keyword evidence="3" id="KW-0472">Membrane</keyword>
<evidence type="ECO:0000313" key="4">
    <source>
        <dbReference type="EMBL" id="HIS92277.1"/>
    </source>
</evidence>
<feature type="repeat" description="TPR" evidence="1">
    <location>
        <begin position="279"/>
        <end position="312"/>
    </location>
</feature>
<dbReference type="PROSITE" id="PS50005">
    <property type="entry name" value="TPR"/>
    <property type="match status" value="1"/>
</dbReference>
<accession>A0A9D1K641</accession>
<reference evidence="4" key="2">
    <citation type="journal article" date="2021" name="PeerJ">
        <title>Extensive microbial diversity within the chicken gut microbiome revealed by metagenomics and culture.</title>
        <authorList>
            <person name="Gilroy R."/>
            <person name="Ravi A."/>
            <person name="Getino M."/>
            <person name="Pursley I."/>
            <person name="Horton D.L."/>
            <person name="Alikhan N.F."/>
            <person name="Baker D."/>
            <person name="Gharbi K."/>
            <person name="Hall N."/>
            <person name="Watson M."/>
            <person name="Adriaenssens E.M."/>
            <person name="Foster-Nyarko E."/>
            <person name="Jarju S."/>
            <person name="Secka A."/>
            <person name="Antonio M."/>
            <person name="Oren A."/>
            <person name="Chaudhuri R.R."/>
            <person name="La Ragione R."/>
            <person name="Hildebrand F."/>
            <person name="Pallen M.J."/>
        </authorList>
    </citation>
    <scope>NUCLEOTIDE SEQUENCE</scope>
    <source>
        <strain evidence="4">13766</strain>
    </source>
</reference>
<keyword evidence="3" id="KW-0812">Transmembrane</keyword>
<evidence type="ECO:0000256" key="3">
    <source>
        <dbReference type="SAM" id="Phobius"/>
    </source>
</evidence>
<keyword evidence="1" id="KW-0802">TPR repeat</keyword>
<feature type="transmembrane region" description="Helical" evidence="3">
    <location>
        <begin position="243"/>
        <end position="262"/>
    </location>
</feature>
<dbReference type="SMART" id="SM00028">
    <property type="entry name" value="TPR"/>
    <property type="match status" value="2"/>
</dbReference>
<proteinExistence type="predicted"/>
<name>A0A9D1K641_9FIRM</name>
<keyword evidence="3" id="KW-1133">Transmembrane helix</keyword>
<feature type="region of interest" description="Disordered" evidence="2">
    <location>
        <begin position="31"/>
        <end position="203"/>
    </location>
</feature>
<feature type="compositionally biased region" description="Acidic residues" evidence="2">
    <location>
        <begin position="73"/>
        <end position="86"/>
    </location>
</feature>
<feature type="compositionally biased region" description="Basic and acidic residues" evidence="2">
    <location>
        <begin position="154"/>
        <end position="182"/>
    </location>
</feature>
<dbReference type="InterPro" id="IPR011990">
    <property type="entry name" value="TPR-like_helical_dom_sf"/>
</dbReference>
<dbReference type="Gene3D" id="1.25.40.10">
    <property type="entry name" value="Tetratricopeptide repeat domain"/>
    <property type="match status" value="1"/>
</dbReference>
<protein>
    <recommendedName>
        <fullName evidence="6">Zinc-ribbon domain-containing protein</fullName>
    </recommendedName>
</protein>
<dbReference type="EMBL" id="DVJN01000091">
    <property type="protein sequence ID" value="HIS92277.1"/>
    <property type="molecule type" value="Genomic_DNA"/>
</dbReference>
<dbReference type="InterPro" id="IPR019734">
    <property type="entry name" value="TPR_rpt"/>
</dbReference>